<accession>A0AA35Y9R7</accession>
<keyword evidence="3" id="KW-1185">Reference proteome</keyword>
<dbReference type="Proteomes" id="UP001177003">
    <property type="component" value="Chromosome 0"/>
</dbReference>
<feature type="transmembrane region" description="Helical" evidence="1">
    <location>
        <begin position="155"/>
        <end position="173"/>
    </location>
</feature>
<evidence type="ECO:0000256" key="1">
    <source>
        <dbReference type="SAM" id="Phobius"/>
    </source>
</evidence>
<keyword evidence="1" id="KW-0472">Membrane</keyword>
<name>A0AA35Y9R7_LACSI</name>
<protein>
    <submittedName>
        <fullName evidence="2">Uncharacterized protein</fullName>
    </submittedName>
</protein>
<reference evidence="2" key="1">
    <citation type="submission" date="2023-04" db="EMBL/GenBank/DDBJ databases">
        <authorList>
            <person name="Vijverberg K."/>
            <person name="Xiong W."/>
            <person name="Schranz E."/>
        </authorList>
    </citation>
    <scope>NUCLEOTIDE SEQUENCE</scope>
</reference>
<sequence length="255" mass="29145">MGIRVYKPVTPSNPNPSLIVQPPTSSTLSFTLIDVAPTISIDSDRRRHHRSLSTAEGITRLDSYRHRLLLRRRRPRQLRRVWPEMACNRYPFWNLSCCQRSFLFPSAPSAAKGVLLLLRSWSPPQRAIEFVWVITYQVGVSFLVCLLAVGQKSVGTTIAAAMATITLLPLPYATKNPRKRHYHHHRVVAATICRRRPPQVIRNHHREVVAAASCRYRPPCRVVVCFDGVLTRLDNWTRDQETLMGPMRLNGLNEP</sequence>
<keyword evidence="1" id="KW-0812">Transmembrane</keyword>
<feature type="transmembrane region" description="Helical" evidence="1">
    <location>
        <begin position="127"/>
        <end position="149"/>
    </location>
</feature>
<evidence type="ECO:0000313" key="2">
    <source>
        <dbReference type="EMBL" id="CAI9263986.1"/>
    </source>
</evidence>
<proteinExistence type="predicted"/>
<dbReference type="EMBL" id="OX465086">
    <property type="protein sequence ID" value="CAI9263986.1"/>
    <property type="molecule type" value="Genomic_DNA"/>
</dbReference>
<organism evidence="2 3">
    <name type="scientific">Lactuca saligna</name>
    <name type="common">Willowleaf lettuce</name>
    <dbReference type="NCBI Taxonomy" id="75948"/>
    <lineage>
        <taxon>Eukaryota</taxon>
        <taxon>Viridiplantae</taxon>
        <taxon>Streptophyta</taxon>
        <taxon>Embryophyta</taxon>
        <taxon>Tracheophyta</taxon>
        <taxon>Spermatophyta</taxon>
        <taxon>Magnoliopsida</taxon>
        <taxon>eudicotyledons</taxon>
        <taxon>Gunneridae</taxon>
        <taxon>Pentapetalae</taxon>
        <taxon>asterids</taxon>
        <taxon>campanulids</taxon>
        <taxon>Asterales</taxon>
        <taxon>Asteraceae</taxon>
        <taxon>Cichorioideae</taxon>
        <taxon>Cichorieae</taxon>
        <taxon>Lactucinae</taxon>
        <taxon>Lactuca</taxon>
    </lineage>
</organism>
<evidence type="ECO:0000313" key="3">
    <source>
        <dbReference type="Proteomes" id="UP001177003"/>
    </source>
</evidence>
<gene>
    <name evidence="2" type="ORF">LSALG_LOCUS4654</name>
</gene>
<keyword evidence="1" id="KW-1133">Transmembrane helix</keyword>
<dbReference type="AlphaFoldDB" id="A0AA35Y9R7"/>